<name>A0A419VYM3_9BACT</name>
<dbReference type="RefSeq" id="WP_120274513.1">
    <property type="nucleotide sequence ID" value="NZ_RAPN01000002.1"/>
</dbReference>
<dbReference type="SUPFAM" id="SSF51261">
    <property type="entry name" value="Duplicated hybrid motif"/>
    <property type="match status" value="1"/>
</dbReference>
<keyword evidence="4" id="KW-1185">Reference proteome</keyword>
<gene>
    <name evidence="3" type="ORF">BC643_3494</name>
</gene>
<dbReference type="InterPro" id="IPR011055">
    <property type="entry name" value="Dup_hybrid_motif"/>
</dbReference>
<evidence type="ECO:0000313" key="3">
    <source>
        <dbReference type="EMBL" id="RKD88345.1"/>
    </source>
</evidence>
<protein>
    <submittedName>
        <fullName evidence="3">Peptidase M23-like protein</fullName>
    </submittedName>
</protein>
<sequence>MKYLLLTLLFLFFKNPYNPSIAPNYFAPPVKIPIYLAGNFGELRSNHFHSGIDIKTQGKTGLPVYAAAEGTVTRINISPVGFGLALYIKHPNGYSTVYGHLSRLRDDMEQYIKDIQYNRESFSIDVSVPAGKFNVEKGELVAYSGNSGSSGGPHLHFEIRDSATENPINPLLFNFDVKDNTPPKLMSVMLYPLSNGANIDGRLNQKPFDLVFYDGEYHLKGNPIITAGGTIGFGLQGLDYLDGSWSKCGIYEIDLTVNSKLIYSFKMNELNFGESRYLNSHIDYTYLRNNSRRYHKNWIEDGNKLNNYPVRENKGKIVIEPGEKYDVAYLVKDVAGNISRLNFALQGKATIAPGPQQAGIPVQWDQDLLLKQDDVVANFKAGSFYSNFFLDYKELPTQKDLYSKRIQLHQSDVPVHQSYNLRIKAEGLPADLQSRALIVAIDPKTHKQYSMGGKYTNGWVEANVRQLGTFAIATDTEAPTITPINIQNHSTLTDRRKVSFKLLDNLSGIESYSGSIDGQWVLFEYDAKNSLLEYSFDAKRLQLGKSHNLKLTVTDGAGNESVYEAKFYR</sequence>
<comment type="caution">
    <text evidence="3">The sequence shown here is derived from an EMBL/GenBank/DDBJ whole genome shotgun (WGS) entry which is preliminary data.</text>
</comment>
<dbReference type="Pfam" id="PF01551">
    <property type="entry name" value="Peptidase_M23"/>
    <property type="match status" value="2"/>
</dbReference>
<accession>A0A419VYM3</accession>
<dbReference type="CDD" id="cd12797">
    <property type="entry name" value="M23_peptidase"/>
    <property type="match status" value="1"/>
</dbReference>
<dbReference type="AlphaFoldDB" id="A0A419VYM3"/>
<dbReference type="InterPro" id="IPR016047">
    <property type="entry name" value="M23ase_b-sheet_dom"/>
</dbReference>
<evidence type="ECO:0000313" key="4">
    <source>
        <dbReference type="Proteomes" id="UP000283387"/>
    </source>
</evidence>
<dbReference type="GO" id="GO:0004222">
    <property type="term" value="F:metalloendopeptidase activity"/>
    <property type="evidence" value="ECO:0007669"/>
    <property type="project" value="TreeGrafter"/>
</dbReference>
<dbReference type="InterPro" id="IPR050570">
    <property type="entry name" value="Cell_wall_metabolism_enzyme"/>
</dbReference>
<organism evidence="3 4">
    <name type="scientific">Mangrovibacterium diazotrophicum</name>
    <dbReference type="NCBI Taxonomy" id="1261403"/>
    <lineage>
        <taxon>Bacteria</taxon>
        <taxon>Pseudomonadati</taxon>
        <taxon>Bacteroidota</taxon>
        <taxon>Bacteroidia</taxon>
        <taxon>Marinilabiliales</taxon>
        <taxon>Prolixibacteraceae</taxon>
        <taxon>Mangrovibacterium</taxon>
    </lineage>
</organism>
<dbReference type="EMBL" id="RAPN01000002">
    <property type="protein sequence ID" value="RKD88345.1"/>
    <property type="molecule type" value="Genomic_DNA"/>
</dbReference>
<dbReference type="PANTHER" id="PTHR21666">
    <property type="entry name" value="PEPTIDASE-RELATED"/>
    <property type="match status" value="1"/>
</dbReference>
<dbReference type="PANTHER" id="PTHR21666:SF289">
    <property type="entry name" value="L-ALA--D-GLU ENDOPEPTIDASE"/>
    <property type="match status" value="1"/>
</dbReference>
<evidence type="ECO:0000256" key="1">
    <source>
        <dbReference type="ARBA" id="ARBA00022729"/>
    </source>
</evidence>
<proteinExistence type="predicted"/>
<keyword evidence="1" id="KW-0732">Signal</keyword>
<dbReference type="Proteomes" id="UP000283387">
    <property type="component" value="Unassembled WGS sequence"/>
</dbReference>
<dbReference type="Gene3D" id="2.70.70.10">
    <property type="entry name" value="Glucose Permease (Domain IIA)"/>
    <property type="match status" value="1"/>
</dbReference>
<reference evidence="3 4" key="1">
    <citation type="submission" date="2018-09" db="EMBL/GenBank/DDBJ databases">
        <title>Genomic Encyclopedia of Archaeal and Bacterial Type Strains, Phase II (KMG-II): from individual species to whole genera.</title>
        <authorList>
            <person name="Goeker M."/>
        </authorList>
    </citation>
    <scope>NUCLEOTIDE SEQUENCE [LARGE SCALE GENOMIC DNA]</scope>
    <source>
        <strain evidence="3 4">DSM 27148</strain>
    </source>
</reference>
<evidence type="ECO:0000259" key="2">
    <source>
        <dbReference type="Pfam" id="PF01551"/>
    </source>
</evidence>
<feature type="domain" description="M23ase beta-sheet core" evidence="2">
    <location>
        <begin position="134"/>
        <end position="170"/>
    </location>
</feature>
<feature type="domain" description="M23ase beta-sheet core" evidence="2">
    <location>
        <begin position="48"/>
        <end position="113"/>
    </location>
</feature>
<dbReference type="OrthoDB" id="9810477at2"/>